<evidence type="ECO:0000313" key="5">
    <source>
        <dbReference type="Proteomes" id="UP000735302"/>
    </source>
</evidence>
<evidence type="ECO:0000313" key="4">
    <source>
        <dbReference type="EMBL" id="GFO18498.1"/>
    </source>
</evidence>
<organism evidence="4 5">
    <name type="scientific">Plakobranchus ocellatus</name>
    <dbReference type="NCBI Taxonomy" id="259542"/>
    <lineage>
        <taxon>Eukaryota</taxon>
        <taxon>Metazoa</taxon>
        <taxon>Spiralia</taxon>
        <taxon>Lophotrochozoa</taxon>
        <taxon>Mollusca</taxon>
        <taxon>Gastropoda</taxon>
        <taxon>Heterobranchia</taxon>
        <taxon>Euthyneura</taxon>
        <taxon>Panpulmonata</taxon>
        <taxon>Sacoglossa</taxon>
        <taxon>Placobranchoidea</taxon>
        <taxon>Plakobranchidae</taxon>
        <taxon>Plakobranchus</taxon>
    </lineage>
</organism>
<dbReference type="GO" id="GO:0003677">
    <property type="term" value="F:DNA binding"/>
    <property type="evidence" value="ECO:0007669"/>
    <property type="project" value="InterPro"/>
</dbReference>
<sequence>MLSTKSGQGAEKKKKWNLFDAMSFLDPFVENPTTASNLESFESQADSRSLDTPSPSNVIQIAEQDEEDEQDEITTCMSQEQPHNFKRQPDNVKKTISTRRGKRQFYNPIDMEVLQALKEPEKEDDSDRYWGRGLKPMLKELDPIESLKFKHEVTGLLLTYVERAKIKKKAATRSIDDRFTNSLSPNLQSLATSTTRKVYSAAYVQPQARPGTSSSTISSNSFGDYYQYK</sequence>
<feature type="compositionally biased region" description="Polar residues" evidence="2">
    <location>
        <begin position="31"/>
        <end position="55"/>
    </location>
</feature>
<comment type="subcellular location">
    <subcellularLocation>
        <location evidence="1">Nucleus</location>
    </subcellularLocation>
</comment>
<dbReference type="InterPro" id="IPR004210">
    <property type="entry name" value="BESS_motif"/>
</dbReference>
<evidence type="ECO:0000256" key="2">
    <source>
        <dbReference type="SAM" id="MobiDB-lite"/>
    </source>
</evidence>
<keyword evidence="1" id="KW-0539">Nucleus</keyword>
<comment type="caution">
    <text evidence="4">The sequence shown here is derived from an EMBL/GenBank/DDBJ whole genome shotgun (WGS) entry which is preliminary data.</text>
</comment>
<dbReference type="GO" id="GO:0005634">
    <property type="term" value="C:nucleus"/>
    <property type="evidence" value="ECO:0007669"/>
    <property type="project" value="UniProtKB-SubCell"/>
</dbReference>
<reference evidence="4 5" key="1">
    <citation type="journal article" date="2021" name="Elife">
        <title>Chloroplast acquisition without the gene transfer in kleptoplastic sea slugs, Plakobranchus ocellatus.</title>
        <authorList>
            <person name="Maeda T."/>
            <person name="Takahashi S."/>
            <person name="Yoshida T."/>
            <person name="Shimamura S."/>
            <person name="Takaki Y."/>
            <person name="Nagai Y."/>
            <person name="Toyoda A."/>
            <person name="Suzuki Y."/>
            <person name="Arimoto A."/>
            <person name="Ishii H."/>
            <person name="Satoh N."/>
            <person name="Nishiyama T."/>
            <person name="Hasebe M."/>
            <person name="Maruyama T."/>
            <person name="Minagawa J."/>
            <person name="Obokata J."/>
            <person name="Shigenobu S."/>
        </authorList>
    </citation>
    <scope>NUCLEOTIDE SEQUENCE [LARGE SCALE GENOMIC DNA]</scope>
</reference>
<dbReference type="PROSITE" id="PS51031">
    <property type="entry name" value="BESS"/>
    <property type="match status" value="1"/>
</dbReference>
<dbReference type="AlphaFoldDB" id="A0AAV4BH64"/>
<feature type="region of interest" description="Disordered" evidence="2">
    <location>
        <begin position="29"/>
        <end position="55"/>
    </location>
</feature>
<name>A0AAV4BH64_9GAST</name>
<gene>
    <name evidence="4" type="ORF">PoB_004500300</name>
</gene>
<keyword evidence="5" id="KW-1185">Reference proteome</keyword>
<accession>A0AAV4BH64</accession>
<evidence type="ECO:0000256" key="1">
    <source>
        <dbReference type="PROSITE-ProRule" id="PRU00371"/>
    </source>
</evidence>
<dbReference type="Proteomes" id="UP000735302">
    <property type="component" value="Unassembled WGS sequence"/>
</dbReference>
<feature type="domain" description="BESS" evidence="3">
    <location>
        <begin position="124"/>
        <end position="163"/>
    </location>
</feature>
<dbReference type="EMBL" id="BLXT01004960">
    <property type="protein sequence ID" value="GFO18498.1"/>
    <property type="molecule type" value="Genomic_DNA"/>
</dbReference>
<protein>
    <recommendedName>
        <fullName evidence="3">BESS domain-containing protein</fullName>
    </recommendedName>
</protein>
<proteinExistence type="predicted"/>
<evidence type="ECO:0000259" key="3">
    <source>
        <dbReference type="PROSITE" id="PS51031"/>
    </source>
</evidence>